<dbReference type="Gene3D" id="3.90.1570.50">
    <property type="match status" value="1"/>
</dbReference>
<dbReference type="PANTHER" id="PTHR42927">
    <property type="entry name" value="HELICASE SUPERFAMILY 1 AND 2 DOMAIN-CONTAINING PROTEIN"/>
    <property type="match status" value="1"/>
</dbReference>
<reference evidence="2 3" key="1">
    <citation type="submission" date="2021-07" db="EMBL/GenBank/DDBJ databases">
        <title>Novel Helicobacter sp. Isolated from a cat.</title>
        <authorList>
            <person name="Rimbara E."/>
            <person name="Suzuki M."/>
        </authorList>
    </citation>
    <scope>NUCLEOTIDE SEQUENCE [LARGE SCALE GENOMIC DNA]</scope>
    <source>
        <strain evidence="3">NHP19-012</strain>
    </source>
</reference>
<evidence type="ECO:0000313" key="2">
    <source>
        <dbReference type="EMBL" id="BCZ18864.1"/>
    </source>
</evidence>
<dbReference type="SMART" id="SM00487">
    <property type="entry name" value="DEXDc"/>
    <property type="match status" value="1"/>
</dbReference>
<dbReference type="PANTHER" id="PTHR42927:SF1">
    <property type="entry name" value="HELICASE SUPERFAMILY 1 AND 2 DOMAIN-CONTAINING PROTEIN"/>
    <property type="match status" value="1"/>
</dbReference>
<dbReference type="SUPFAM" id="SSF52540">
    <property type="entry name" value="P-loop containing nucleoside triphosphate hydrolases"/>
    <property type="match status" value="1"/>
</dbReference>
<dbReference type="RefSeq" id="WP_221272313.1">
    <property type="nucleotide sequence ID" value="NZ_AP024819.1"/>
</dbReference>
<feature type="domain" description="Helicase ATP-binding" evidence="1">
    <location>
        <begin position="324"/>
        <end position="476"/>
    </location>
</feature>
<dbReference type="InterPro" id="IPR027417">
    <property type="entry name" value="P-loop_NTPase"/>
</dbReference>
<evidence type="ECO:0000313" key="3">
    <source>
        <dbReference type="Proteomes" id="UP000826146"/>
    </source>
</evidence>
<dbReference type="Proteomes" id="UP000826146">
    <property type="component" value="Chromosome"/>
</dbReference>
<protein>
    <recommendedName>
        <fullName evidence="1">Helicase ATP-binding domain-containing protein</fullName>
    </recommendedName>
</protein>
<gene>
    <name evidence="2" type="ORF">NHP190012_05060</name>
</gene>
<dbReference type="InterPro" id="IPR040980">
    <property type="entry name" value="SWI2_SNF2"/>
</dbReference>
<proteinExistence type="predicted"/>
<organism evidence="2 3">
    <name type="scientific">Helicobacter gastrofelis</name>
    <dbReference type="NCBI Taxonomy" id="2849642"/>
    <lineage>
        <taxon>Bacteria</taxon>
        <taxon>Pseudomonadati</taxon>
        <taxon>Campylobacterota</taxon>
        <taxon>Epsilonproteobacteria</taxon>
        <taxon>Campylobacterales</taxon>
        <taxon>Helicobacteraceae</taxon>
        <taxon>Helicobacter</taxon>
    </lineage>
</organism>
<dbReference type="CDD" id="cd22332">
    <property type="entry name" value="HsdR_N"/>
    <property type="match status" value="1"/>
</dbReference>
<dbReference type="InterPro" id="IPR014001">
    <property type="entry name" value="Helicase_ATP-bd"/>
</dbReference>
<keyword evidence="3" id="KW-1185">Reference proteome</keyword>
<dbReference type="InterPro" id="IPR007409">
    <property type="entry name" value="Restrct_endonuc_type1_HsdR_N"/>
</dbReference>
<dbReference type="PROSITE" id="PS51192">
    <property type="entry name" value="HELICASE_ATP_BIND_1"/>
    <property type="match status" value="1"/>
</dbReference>
<evidence type="ECO:0000259" key="1">
    <source>
        <dbReference type="PROSITE" id="PS51192"/>
    </source>
</evidence>
<dbReference type="Pfam" id="PF18766">
    <property type="entry name" value="SWI2_SNF2"/>
    <property type="match status" value="1"/>
</dbReference>
<dbReference type="Gene3D" id="3.40.50.300">
    <property type="entry name" value="P-loop containing nucleotide triphosphate hydrolases"/>
    <property type="match status" value="2"/>
</dbReference>
<sequence length="656" mass="74769">MQKYNEKALEDLIEAHLLASGYTKRTSQDYDKELCLDVGLLWDFLERTQARQLNELKQRRKDKTDFLKDLKRQIEQQGLLKILQEGFGLLGVKFSLAYNKPQSQKNPDTWKNYQSNVFSVVRQLRYSSKNNNSLDLVIFLNGLPLFTFELKNPLTNQSVEDAMCQYREDRNPHESLFKHTLAHFALDSDLVYMTTKLEGKKTRFTPFNKGLNDGSGELDRECGASNPPNPQGLKSAYLWESMLQKDNLLNLLFNFLKPVGKSIIFPRYHQLDVVKKLCDAVKDGVGGRYLIQHSAGSGKSNSIAWLACALVGLSVDEKVLFDSVLVVTDRIILDHQLQDKIEAFCPIKGVVEAIKKGSRQLKEALAEGKKIIITTIQKFPHILEDIPKMGDKKFAIIIDEAHSSQGGTHSQALSTATSRGTDEGLELENLDPNEHLLQEIKAKQFQKNASYFAFSATPKPQTLELFGTRTSRDEFIPFHLYSMKQAIEEGFILDVLQHYITYQSYAHLVATTPNDPRYDKNPAFKKLKAYVKNHPKSIWAKIQIMLTHFYTCTHRQIGGKAKAMVVTDSRKSAFEYFKAFKAQLEQEQHPHKVLVAFSGELNLEGKTYSEASLNGMPDNQTSEAFKKDDYRFLIVADKYQTDLTNPCYTRCMSIKL</sequence>
<accession>A0ABN6I5N2</accession>
<dbReference type="EMBL" id="AP024819">
    <property type="protein sequence ID" value="BCZ18864.1"/>
    <property type="molecule type" value="Genomic_DNA"/>
</dbReference>
<name>A0ABN6I5N2_9HELI</name>
<dbReference type="Pfam" id="PF04313">
    <property type="entry name" value="HSDR_N"/>
    <property type="match status" value="1"/>
</dbReference>